<protein>
    <submittedName>
        <fullName evidence="8">Hydrolase</fullName>
    </submittedName>
</protein>
<evidence type="ECO:0000256" key="3">
    <source>
        <dbReference type="ARBA" id="ARBA00022801"/>
    </source>
</evidence>
<dbReference type="PROSITE" id="PS51935">
    <property type="entry name" value="NLPC_P60"/>
    <property type="match status" value="1"/>
</dbReference>
<dbReference type="Gene3D" id="3.90.1720.10">
    <property type="entry name" value="endopeptidase domain like (from Nostoc punctiforme)"/>
    <property type="match status" value="1"/>
</dbReference>
<dbReference type="InterPro" id="IPR036365">
    <property type="entry name" value="PGBD-like_sf"/>
</dbReference>
<dbReference type="GO" id="GO:0008234">
    <property type="term" value="F:cysteine-type peptidase activity"/>
    <property type="evidence" value="ECO:0007669"/>
    <property type="project" value="UniProtKB-KW"/>
</dbReference>
<evidence type="ECO:0000259" key="7">
    <source>
        <dbReference type="PROSITE" id="PS51935"/>
    </source>
</evidence>
<dbReference type="SUPFAM" id="SSF47090">
    <property type="entry name" value="PGBD-like"/>
    <property type="match status" value="2"/>
</dbReference>
<dbReference type="OrthoDB" id="9815778at2"/>
<dbReference type="Pfam" id="PF01471">
    <property type="entry name" value="PG_binding_1"/>
    <property type="match status" value="2"/>
</dbReference>
<sequence length="327" mass="32413">MALSGTAIGIPATIGAAVAAAPAHAAGVSGASAVAPTTAGVQAAVSAVRAATSTQVVVLRYGSTGALVKVAQQRLGGLAVDGNFGPATLAKVKSFQGAHGLAVDGVVGPITWSALGGFPSSPSPSPPPTSNPPTPNPGCTVTVVRYGANNALVKVVQQRLGISQDGNFGPGTLSAVKAYQGSHGLAVDGIVGPATWSALGGFPCGTSGTPTPPPTGNLSQVVSIAEQYLGVPYVWGGESPSGFDCSGLTQYVYAKAGLSIPRTASAQQSYLSRTSNPVPGDLVFFGSPAYHVGIYLGNNQMIAAPHPGAVVRIQAIYDTPSGYGHLG</sequence>
<evidence type="ECO:0000313" key="8">
    <source>
        <dbReference type="EMBL" id="TWP38304.1"/>
    </source>
</evidence>
<dbReference type="AlphaFoldDB" id="A0A563E922"/>
<dbReference type="EMBL" id="VCQV01000003">
    <property type="protein sequence ID" value="TWP38304.1"/>
    <property type="molecule type" value="Genomic_DNA"/>
</dbReference>
<reference evidence="8 9" key="2">
    <citation type="submission" date="2019-08" db="EMBL/GenBank/DDBJ databases">
        <title>Jejuicoccus antrihumi gen. nov., sp. nov., a new member of the family Dermacoccaceae isolated from a cave.</title>
        <authorList>
            <person name="Schumann P."/>
            <person name="Kim I.S."/>
        </authorList>
    </citation>
    <scope>NUCLEOTIDE SEQUENCE [LARGE SCALE GENOMIC DNA]</scope>
    <source>
        <strain evidence="8 9">C5-26</strain>
    </source>
</reference>
<feature type="region of interest" description="Disordered" evidence="5">
    <location>
        <begin position="118"/>
        <end position="138"/>
    </location>
</feature>
<comment type="similarity">
    <text evidence="1">Belongs to the peptidase C40 family.</text>
</comment>
<dbReference type="SUPFAM" id="SSF54001">
    <property type="entry name" value="Cysteine proteinases"/>
    <property type="match status" value="1"/>
</dbReference>
<keyword evidence="3 8" id="KW-0378">Hydrolase</keyword>
<dbReference type="Gene3D" id="1.10.101.10">
    <property type="entry name" value="PGBD-like superfamily/PGBD"/>
    <property type="match status" value="2"/>
</dbReference>
<feature type="compositionally biased region" description="Pro residues" evidence="5">
    <location>
        <begin position="121"/>
        <end position="136"/>
    </location>
</feature>
<evidence type="ECO:0000256" key="6">
    <source>
        <dbReference type="SAM" id="SignalP"/>
    </source>
</evidence>
<evidence type="ECO:0000256" key="4">
    <source>
        <dbReference type="ARBA" id="ARBA00022807"/>
    </source>
</evidence>
<comment type="caution">
    <text evidence="8">The sequence shown here is derived from an EMBL/GenBank/DDBJ whole genome shotgun (WGS) entry which is preliminary data.</text>
</comment>
<keyword evidence="6" id="KW-0732">Signal</keyword>
<dbReference type="Proteomes" id="UP000320244">
    <property type="component" value="Unassembled WGS sequence"/>
</dbReference>
<evidence type="ECO:0000313" key="9">
    <source>
        <dbReference type="Proteomes" id="UP000320244"/>
    </source>
</evidence>
<evidence type="ECO:0000256" key="1">
    <source>
        <dbReference type="ARBA" id="ARBA00007074"/>
    </source>
</evidence>
<feature type="chain" id="PRO_5021721125" evidence="6">
    <location>
        <begin position="26"/>
        <end position="327"/>
    </location>
</feature>
<reference evidence="8 9" key="1">
    <citation type="submission" date="2019-05" db="EMBL/GenBank/DDBJ databases">
        <authorList>
            <person name="Lee S.D."/>
        </authorList>
    </citation>
    <scope>NUCLEOTIDE SEQUENCE [LARGE SCALE GENOMIC DNA]</scope>
    <source>
        <strain evidence="8 9">C5-26</strain>
    </source>
</reference>
<dbReference type="InterPro" id="IPR038765">
    <property type="entry name" value="Papain-like_cys_pep_sf"/>
</dbReference>
<dbReference type="InterPro" id="IPR000064">
    <property type="entry name" value="NLP_P60_dom"/>
</dbReference>
<dbReference type="InterPro" id="IPR036366">
    <property type="entry name" value="PGBDSf"/>
</dbReference>
<keyword evidence="4" id="KW-0788">Thiol protease</keyword>
<feature type="domain" description="NlpC/P60" evidence="7">
    <location>
        <begin position="215"/>
        <end position="327"/>
    </location>
</feature>
<gene>
    <name evidence="8" type="ORF">FGL98_03590</name>
</gene>
<proteinExistence type="inferred from homology"/>
<dbReference type="Pfam" id="PF00877">
    <property type="entry name" value="NLPC_P60"/>
    <property type="match status" value="1"/>
</dbReference>
<keyword evidence="9" id="KW-1185">Reference proteome</keyword>
<keyword evidence="2" id="KW-0645">Protease</keyword>
<evidence type="ECO:0000256" key="5">
    <source>
        <dbReference type="SAM" id="MobiDB-lite"/>
    </source>
</evidence>
<name>A0A563E922_9MICO</name>
<accession>A0A563E922</accession>
<dbReference type="InterPro" id="IPR051794">
    <property type="entry name" value="PG_Endopeptidase_C40"/>
</dbReference>
<dbReference type="InterPro" id="IPR002477">
    <property type="entry name" value="Peptidoglycan-bd-like"/>
</dbReference>
<feature type="signal peptide" evidence="6">
    <location>
        <begin position="1"/>
        <end position="25"/>
    </location>
</feature>
<evidence type="ECO:0000256" key="2">
    <source>
        <dbReference type="ARBA" id="ARBA00022670"/>
    </source>
</evidence>
<organism evidence="8 9">
    <name type="scientific">Leekyejoonella antrihumi</name>
    <dbReference type="NCBI Taxonomy" id="1660198"/>
    <lineage>
        <taxon>Bacteria</taxon>
        <taxon>Bacillati</taxon>
        <taxon>Actinomycetota</taxon>
        <taxon>Actinomycetes</taxon>
        <taxon>Micrococcales</taxon>
        <taxon>Dermacoccaceae</taxon>
        <taxon>Leekyejoonella</taxon>
    </lineage>
</organism>
<dbReference type="PANTHER" id="PTHR47359">
    <property type="entry name" value="PEPTIDOGLYCAN DL-ENDOPEPTIDASE CWLO"/>
    <property type="match status" value="1"/>
</dbReference>
<dbReference type="GO" id="GO:0006508">
    <property type="term" value="P:proteolysis"/>
    <property type="evidence" value="ECO:0007669"/>
    <property type="project" value="UniProtKB-KW"/>
</dbReference>
<dbReference type="PANTHER" id="PTHR47359:SF3">
    <property type="entry name" value="NLP_P60 DOMAIN-CONTAINING PROTEIN-RELATED"/>
    <property type="match status" value="1"/>
</dbReference>